<dbReference type="Pfam" id="PF10006">
    <property type="entry name" value="DUF2249"/>
    <property type="match status" value="1"/>
</dbReference>
<evidence type="ECO:0000259" key="2">
    <source>
        <dbReference type="Pfam" id="PF10006"/>
    </source>
</evidence>
<proteinExistence type="predicted"/>
<dbReference type="SUPFAM" id="SSF64307">
    <property type="entry name" value="SirA-like"/>
    <property type="match status" value="1"/>
</dbReference>
<dbReference type="InterPro" id="IPR018720">
    <property type="entry name" value="DUF2249"/>
</dbReference>
<evidence type="ECO:0000313" key="4">
    <source>
        <dbReference type="Proteomes" id="UP001596013"/>
    </source>
</evidence>
<organism evidence="3 4">
    <name type="scientific">Rhodanobacter umsongensis</name>
    <dbReference type="NCBI Taxonomy" id="633153"/>
    <lineage>
        <taxon>Bacteria</taxon>
        <taxon>Pseudomonadati</taxon>
        <taxon>Pseudomonadota</taxon>
        <taxon>Gammaproteobacteria</taxon>
        <taxon>Lysobacterales</taxon>
        <taxon>Rhodanobacteraceae</taxon>
        <taxon>Rhodanobacter</taxon>
    </lineage>
</organism>
<dbReference type="EMBL" id="JBHSMK010000005">
    <property type="protein sequence ID" value="MFC5437072.1"/>
    <property type="molecule type" value="Genomic_DNA"/>
</dbReference>
<dbReference type="Proteomes" id="UP001596013">
    <property type="component" value="Unassembled WGS sequence"/>
</dbReference>
<dbReference type="InterPro" id="IPR036868">
    <property type="entry name" value="TusA-like_sf"/>
</dbReference>
<feature type="region of interest" description="Disordered" evidence="1">
    <location>
        <begin position="1"/>
        <end position="24"/>
    </location>
</feature>
<evidence type="ECO:0000256" key="1">
    <source>
        <dbReference type="SAM" id="MobiDB-lite"/>
    </source>
</evidence>
<gene>
    <name evidence="3" type="ORF">ACFPME_10920</name>
</gene>
<accession>A0ABW0JLX7</accession>
<reference evidence="4" key="1">
    <citation type="journal article" date="2019" name="Int. J. Syst. Evol. Microbiol.">
        <title>The Global Catalogue of Microorganisms (GCM) 10K type strain sequencing project: providing services to taxonomists for standard genome sequencing and annotation.</title>
        <authorList>
            <consortium name="The Broad Institute Genomics Platform"/>
            <consortium name="The Broad Institute Genome Sequencing Center for Infectious Disease"/>
            <person name="Wu L."/>
            <person name="Ma J."/>
        </authorList>
    </citation>
    <scope>NUCLEOTIDE SEQUENCE [LARGE SCALE GENOMIC DNA]</scope>
    <source>
        <strain evidence="4">JCM 17130</strain>
    </source>
</reference>
<sequence length="95" mass="9860">MQAFPSLHPRRADNAVPAELDLRGLPPPEPMLRALAAADALLPGQAVLVLTPLLPMPLLDALASRGLLASASALPAGGARVLIRRREDDDGPTGD</sequence>
<evidence type="ECO:0000313" key="3">
    <source>
        <dbReference type="EMBL" id="MFC5437072.1"/>
    </source>
</evidence>
<keyword evidence="4" id="KW-1185">Reference proteome</keyword>
<name>A0ABW0JLX7_9GAMM</name>
<feature type="domain" description="DUF2249" evidence="2">
    <location>
        <begin position="19"/>
        <end position="84"/>
    </location>
</feature>
<comment type="caution">
    <text evidence="3">The sequence shown here is derived from an EMBL/GenBank/DDBJ whole genome shotgun (WGS) entry which is preliminary data.</text>
</comment>
<dbReference type="RefSeq" id="WP_377305113.1">
    <property type="nucleotide sequence ID" value="NZ_JBHSMK010000005.1"/>
</dbReference>
<protein>
    <submittedName>
        <fullName evidence="3">DUF2249 domain-containing protein</fullName>
    </submittedName>
</protein>